<evidence type="ECO:0000256" key="3">
    <source>
        <dbReference type="ARBA" id="ARBA00023125"/>
    </source>
</evidence>
<dbReference type="Pfam" id="PF03466">
    <property type="entry name" value="LysR_substrate"/>
    <property type="match status" value="1"/>
</dbReference>
<accession>A0A345XQE0</accession>
<proteinExistence type="inferred from homology"/>
<keyword evidence="8" id="KW-1185">Reference proteome</keyword>
<name>A0A345XQE0_9ACTN</name>
<keyword evidence="2" id="KW-0805">Transcription regulation</keyword>
<gene>
    <name evidence="7" type="ORF">DVA86_15495</name>
</gene>
<feature type="compositionally biased region" description="Basic and acidic residues" evidence="5">
    <location>
        <begin position="93"/>
        <end position="106"/>
    </location>
</feature>
<dbReference type="PANTHER" id="PTHR30346">
    <property type="entry name" value="TRANSCRIPTIONAL DUAL REGULATOR HCAR-RELATED"/>
    <property type="match status" value="1"/>
</dbReference>
<dbReference type="InterPro" id="IPR000847">
    <property type="entry name" value="LysR_HTH_N"/>
</dbReference>
<sequence length="324" mass="33965">MGDIEIQDLRLLRAVADTGSLSGAARQLGTSQGNISRQLQRIERVTGLTLFQRHSRGAAPTQAGRMLLRGADTVLPLVDQLLLSAAEHAAEYDAERDGEYDGEHGGEGAGAPRTGRSLRLGAVPTTVLPALTSTLATLLPQTPLDLRLDESPEVLLGLLRGGRLDLAVLRHWPVLDAPLSGRVDTAVIAEERLHVGVAAQHPLARRPCVTLADLRDLSGQGPGIPVLAEAGHGALCRHLVVAAERHGIRLPVSCAADRTDATARACAMSAVLLGYHGPAPVPGIVHLPLNDDATRCLLLLAWPAGGGLARHGAELAALARETYG</sequence>
<dbReference type="InterPro" id="IPR036388">
    <property type="entry name" value="WH-like_DNA-bd_sf"/>
</dbReference>
<dbReference type="KEGG" id="sarm:DVA86_15495"/>
<dbReference type="EMBL" id="CP031320">
    <property type="protein sequence ID" value="AXK33856.1"/>
    <property type="molecule type" value="Genomic_DNA"/>
</dbReference>
<dbReference type="InterPro" id="IPR036390">
    <property type="entry name" value="WH_DNA-bd_sf"/>
</dbReference>
<evidence type="ECO:0000256" key="1">
    <source>
        <dbReference type="ARBA" id="ARBA00009437"/>
    </source>
</evidence>
<dbReference type="GO" id="GO:0032993">
    <property type="term" value="C:protein-DNA complex"/>
    <property type="evidence" value="ECO:0007669"/>
    <property type="project" value="TreeGrafter"/>
</dbReference>
<dbReference type="Gene3D" id="1.10.10.10">
    <property type="entry name" value="Winged helix-like DNA-binding domain superfamily/Winged helix DNA-binding domain"/>
    <property type="match status" value="1"/>
</dbReference>
<dbReference type="Pfam" id="PF00126">
    <property type="entry name" value="HTH_1"/>
    <property type="match status" value="1"/>
</dbReference>
<evidence type="ECO:0000256" key="4">
    <source>
        <dbReference type="ARBA" id="ARBA00023163"/>
    </source>
</evidence>
<dbReference type="RefSeq" id="WP_208878956.1">
    <property type="nucleotide sequence ID" value="NZ_CP031320.1"/>
</dbReference>
<keyword evidence="4" id="KW-0804">Transcription</keyword>
<feature type="domain" description="HTH lysR-type" evidence="6">
    <location>
        <begin position="4"/>
        <end position="61"/>
    </location>
</feature>
<protein>
    <submittedName>
        <fullName evidence="7">LysR family transcriptional regulator</fullName>
    </submittedName>
</protein>
<feature type="region of interest" description="Disordered" evidence="5">
    <location>
        <begin position="93"/>
        <end position="117"/>
    </location>
</feature>
<organism evidence="7 8">
    <name type="scientific">Streptomyces armeniacus</name>
    <dbReference type="NCBI Taxonomy" id="83291"/>
    <lineage>
        <taxon>Bacteria</taxon>
        <taxon>Bacillati</taxon>
        <taxon>Actinomycetota</taxon>
        <taxon>Actinomycetes</taxon>
        <taxon>Kitasatosporales</taxon>
        <taxon>Streptomycetaceae</taxon>
        <taxon>Streptomyces</taxon>
    </lineage>
</organism>
<comment type="similarity">
    <text evidence="1">Belongs to the LysR transcriptional regulatory family.</text>
</comment>
<evidence type="ECO:0000256" key="2">
    <source>
        <dbReference type="ARBA" id="ARBA00023015"/>
    </source>
</evidence>
<evidence type="ECO:0000313" key="8">
    <source>
        <dbReference type="Proteomes" id="UP000254425"/>
    </source>
</evidence>
<dbReference type="PROSITE" id="PS50931">
    <property type="entry name" value="HTH_LYSR"/>
    <property type="match status" value="1"/>
</dbReference>
<dbReference type="InterPro" id="IPR005119">
    <property type="entry name" value="LysR_subst-bd"/>
</dbReference>
<dbReference type="PANTHER" id="PTHR30346:SF30">
    <property type="entry name" value="SMALL NEUTRAL PROTEASE REGULATORY PROTEIN"/>
    <property type="match status" value="1"/>
</dbReference>
<dbReference type="Gene3D" id="3.40.190.290">
    <property type="match status" value="1"/>
</dbReference>
<reference evidence="7 8" key="1">
    <citation type="submission" date="2018-07" db="EMBL/GenBank/DDBJ databases">
        <title>Draft genome of the type strain Streptomyces armeniacus ATCC 15676.</title>
        <authorList>
            <person name="Labana P."/>
            <person name="Gosse J.T."/>
            <person name="Boddy C.N."/>
        </authorList>
    </citation>
    <scope>NUCLEOTIDE SEQUENCE [LARGE SCALE GENOMIC DNA]</scope>
    <source>
        <strain evidence="7 8">ATCC 15676</strain>
    </source>
</reference>
<evidence type="ECO:0000256" key="5">
    <source>
        <dbReference type="SAM" id="MobiDB-lite"/>
    </source>
</evidence>
<dbReference type="SUPFAM" id="SSF46785">
    <property type="entry name" value="Winged helix' DNA-binding domain"/>
    <property type="match status" value="1"/>
</dbReference>
<keyword evidence="3" id="KW-0238">DNA-binding</keyword>
<dbReference type="GO" id="GO:0003700">
    <property type="term" value="F:DNA-binding transcription factor activity"/>
    <property type="evidence" value="ECO:0007669"/>
    <property type="project" value="InterPro"/>
</dbReference>
<dbReference type="Proteomes" id="UP000254425">
    <property type="component" value="Chromosome"/>
</dbReference>
<dbReference type="AlphaFoldDB" id="A0A345XQE0"/>
<dbReference type="GO" id="GO:0003677">
    <property type="term" value="F:DNA binding"/>
    <property type="evidence" value="ECO:0007669"/>
    <property type="project" value="UniProtKB-KW"/>
</dbReference>
<evidence type="ECO:0000313" key="7">
    <source>
        <dbReference type="EMBL" id="AXK33856.1"/>
    </source>
</evidence>
<dbReference type="SUPFAM" id="SSF53850">
    <property type="entry name" value="Periplasmic binding protein-like II"/>
    <property type="match status" value="1"/>
</dbReference>
<evidence type="ECO:0000259" key="6">
    <source>
        <dbReference type="PROSITE" id="PS50931"/>
    </source>
</evidence>